<dbReference type="GO" id="GO:0016787">
    <property type="term" value="F:hydrolase activity"/>
    <property type="evidence" value="ECO:0007669"/>
    <property type="project" value="UniProtKB-KW"/>
</dbReference>
<protein>
    <submittedName>
        <fullName evidence="2">MBL fold metallo-hydrolase</fullName>
    </submittedName>
</protein>
<dbReference type="RefSeq" id="WP_188595759.1">
    <property type="nucleotide sequence ID" value="NZ_BMNL01000001.1"/>
</dbReference>
<reference evidence="2" key="2">
    <citation type="submission" date="2020-09" db="EMBL/GenBank/DDBJ databases">
        <authorList>
            <person name="Sun Q."/>
            <person name="Ohkuma M."/>
        </authorList>
    </citation>
    <scope>NUCLEOTIDE SEQUENCE</scope>
    <source>
        <strain evidence="2">JCM 10088</strain>
    </source>
</reference>
<gene>
    <name evidence="2" type="ORF">GCM10007981_03730</name>
</gene>
<feature type="domain" description="Metallo-beta-lactamase" evidence="1">
    <location>
        <begin position="21"/>
        <end position="198"/>
    </location>
</feature>
<dbReference type="PANTHER" id="PTHR42951">
    <property type="entry name" value="METALLO-BETA-LACTAMASE DOMAIN-CONTAINING"/>
    <property type="match status" value="1"/>
</dbReference>
<accession>A0A830GWA1</accession>
<sequence>MKIVRLLPGAGIRSSIGTMGAAAVTLIQDDINVLVDTGHFGSRDKLMARLSGNGLTTRDIDAVVLTHLNWDHCLNVDLFHDSKIIISPAELEKGSLSGSMDGLTPKFKDLLKGMDLLLVSDNQRISANASIIYTPGHTPGHISVVVGVDRVVIAGDAVPNLRAYRRGMPDLIFFDAATAKSSIERIKSLKPSYIIPGHDSPFNDNGYVERDDIDIILRKENEENLVVIIRNTEADKPLVLGSEPGTPK</sequence>
<organism evidence="2 3">
    <name type="scientific">Thermocladium modestius</name>
    <dbReference type="NCBI Taxonomy" id="62609"/>
    <lineage>
        <taxon>Archaea</taxon>
        <taxon>Thermoproteota</taxon>
        <taxon>Thermoprotei</taxon>
        <taxon>Thermoproteales</taxon>
        <taxon>Thermoproteaceae</taxon>
        <taxon>Thermocladium</taxon>
    </lineage>
</organism>
<proteinExistence type="predicted"/>
<name>A0A830GWA1_9CREN</name>
<dbReference type="AlphaFoldDB" id="A0A830GWA1"/>
<dbReference type="OrthoDB" id="197151at2157"/>
<evidence type="ECO:0000259" key="1">
    <source>
        <dbReference type="SMART" id="SM00849"/>
    </source>
</evidence>
<evidence type="ECO:0000313" key="3">
    <source>
        <dbReference type="Proteomes" id="UP000610960"/>
    </source>
</evidence>
<keyword evidence="3" id="KW-1185">Reference proteome</keyword>
<dbReference type="EMBL" id="BMNL01000001">
    <property type="protein sequence ID" value="GGP19558.1"/>
    <property type="molecule type" value="Genomic_DNA"/>
</dbReference>
<dbReference type="Proteomes" id="UP000610960">
    <property type="component" value="Unassembled WGS sequence"/>
</dbReference>
<evidence type="ECO:0000313" key="2">
    <source>
        <dbReference type="EMBL" id="GGP19558.1"/>
    </source>
</evidence>
<dbReference type="SMART" id="SM00849">
    <property type="entry name" value="Lactamase_B"/>
    <property type="match status" value="1"/>
</dbReference>
<reference evidence="2" key="1">
    <citation type="journal article" date="2014" name="Int. J. Syst. Evol. Microbiol.">
        <title>Complete genome sequence of Corynebacterium casei LMG S-19264T (=DSM 44701T), isolated from a smear-ripened cheese.</title>
        <authorList>
            <consortium name="US DOE Joint Genome Institute (JGI-PGF)"/>
            <person name="Walter F."/>
            <person name="Albersmeier A."/>
            <person name="Kalinowski J."/>
            <person name="Ruckert C."/>
        </authorList>
    </citation>
    <scope>NUCLEOTIDE SEQUENCE</scope>
    <source>
        <strain evidence="2">JCM 10088</strain>
    </source>
</reference>
<dbReference type="InterPro" id="IPR050855">
    <property type="entry name" value="NDM-1-like"/>
</dbReference>
<dbReference type="InterPro" id="IPR001279">
    <property type="entry name" value="Metallo-B-lactamas"/>
</dbReference>
<dbReference type="Gene3D" id="3.60.15.10">
    <property type="entry name" value="Ribonuclease Z/Hydroxyacylglutathione hydrolase-like"/>
    <property type="match status" value="1"/>
</dbReference>
<dbReference type="Pfam" id="PF00753">
    <property type="entry name" value="Lactamase_B"/>
    <property type="match status" value="1"/>
</dbReference>
<dbReference type="InterPro" id="IPR036866">
    <property type="entry name" value="RibonucZ/Hydroxyglut_hydro"/>
</dbReference>
<keyword evidence="2" id="KW-0378">Hydrolase</keyword>
<dbReference type="SUPFAM" id="SSF56281">
    <property type="entry name" value="Metallo-hydrolase/oxidoreductase"/>
    <property type="match status" value="1"/>
</dbReference>
<dbReference type="PANTHER" id="PTHR42951:SF17">
    <property type="entry name" value="METALLO-BETA-LACTAMASE DOMAIN-CONTAINING PROTEIN"/>
    <property type="match status" value="1"/>
</dbReference>
<comment type="caution">
    <text evidence="2">The sequence shown here is derived from an EMBL/GenBank/DDBJ whole genome shotgun (WGS) entry which is preliminary data.</text>
</comment>